<dbReference type="InterPro" id="IPR026071">
    <property type="entry name" value="Glyco_Hydrolase_99"/>
</dbReference>
<keyword evidence="7" id="KW-0333">Golgi apparatus</keyword>
<comment type="similarity">
    <text evidence="2">Belongs to the glycosyl hydrolase 99 family.</text>
</comment>
<dbReference type="CDD" id="cd11574">
    <property type="entry name" value="GH99"/>
    <property type="match status" value="1"/>
</dbReference>
<proteinExistence type="inferred from homology"/>
<evidence type="ECO:0000256" key="6">
    <source>
        <dbReference type="ARBA" id="ARBA00022989"/>
    </source>
</evidence>
<reference evidence="12" key="1">
    <citation type="submission" date="2016-06" db="UniProtKB">
        <authorList>
            <consortium name="WormBaseParasite"/>
        </authorList>
    </citation>
    <scope>IDENTIFICATION</scope>
</reference>
<dbReference type="Gene3D" id="3.20.20.80">
    <property type="entry name" value="Glycosidases"/>
    <property type="match status" value="1"/>
</dbReference>
<evidence type="ECO:0000256" key="3">
    <source>
        <dbReference type="ARBA" id="ARBA00022692"/>
    </source>
</evidence>
<dbReference type="AlphaFoldDB" id="A0A183IVV6"/>
<keyword evidence="6" id="KW-1133">Transmembrane helix</keyword>
<dbReference type="WBParaSite" id="SBAD_0000804501-mRNA-1">
    <property type="protein sequence ID" value="SBAD_0000804501-mRNA-1"/>
    <property type="gene ID" value="SBAD_0000804501"/>
</dbReference>
<feature type="region of interest" description="Disordered" evidence="9">
    <location>
        <begin position="45"/>
        <end position="76"/>
    </location>
</feature>
<evidence type="ECO:0000313" key="11">
    <source>
        <dbReference type="Proteomes" id="UP000270296"/>
    </source>
</evidence>
<protein>
    <submittedName>
        <fullName evidence="12">Glycoprotein endo-alpha-1,2-mannosidase-like protein</fullName>
    </submittedName>
</protein>
<comment type="subcellular location">
    <subcellularLocation>
        <location evidence="1">Golgi apparatus membrane</location>
        <topology evidence="1">Single-pass type II membrane protein</topology>
    </subcellularLocation>
</comment>
<evidence type="ECO:0000313" key="12">
    <source>
        <dbReference type="WBParaSite" id="SBAD_0000804501-mRNA-1"/>
    </source>
</evidence>
<name>A0A183IVV6_9BILA</name>
<evidence type="ECO:0000256" key="1">
    <source>
        <dbReference type="ARBA" id="ARBA00004323"/>
    </source>
</evidence>
<dbReference type="Proteomes" id="UP000270296">
    <property type="component" value="Unassembled WGS sequence"/>
</dbReference>
<evidence type="ECO:0000256" key="5">
    <source>
        <dbReference type="ARBA" id="ARBA00022968"/>
    </source>
</evidence>
<keyword evidence="11" id="KW-1185">Reference proteome</keyword>
<keyword evidence="5" id="KW-0735">Signal-anchor</keyword>
<sequence length="420" mass="48731">MFFCRASIRRRARTVKLLLLAALLVIVVFVLIVWTLSSMADSETSSSELDGQWSVSEPPVDPADGTQTMGSNDHENEHLPFDSLDVDYDVHVFYYPWYGNPEYDNGSYYHWNHRGRHRPPEDVGSSYYPTLGCYSSRDARVLHQHMQWIRQSGIGVIVVSWYPPDRSDSEGRPWDALIPSIMQAAQRQGLKVTFLIEPYDGRNGRSLHNDFKYIVERYGVHPSFYRYRFKEALKPLLYVYDSYLVADEEWRSVLRDGGNNSIRNTAFDCFVLGLLVKDRDKHKLVANGFDGCFTYFASSRFSYGSTPTNWRLIASFANRHGLIFSPSVGPGYVDETIRPWNQLCTRHRQNGDYYKKIFNEWHEGTQIEPAAPQYSESGKANDENSPRYLDYLPMDPEYYLTLTRELIKNKKSQVTIYRCQ</sequence>
<dbReference type="GO" id="GO:0000139">
    <property type="term" value="C:Golgi membrane"/>
    <property type="evidence" value="ECO:0007669"/>
    <property type="project" value="UniProtKB-SubCell"/>
</dbReference>
<reference evidence="10 11" key="2">
    <citation type="submission" date="2018-11" db="EMBL/GenBank/DDBJ databases">
        <authorList>
            <consortium name="Pathogen Informatics"/>
        </authorList>
    </citation>
    <scope>NUCLEOTIDE SEQUENCE [LARGE SCALE GENOMIC DNA]</scope>
</reference>
<evidence type="ECO:0000256" key="8">
    <source>
        <dbReference type="ARBA" id="ARBA00023136"/>
    </source>
</evidence>
<evidence type="ECO:0000313" key="10">
    <source>
        <dbReference type="EMBL" id="VDP14157.1"/>
    </source>
</evidence>
<dbReference type="Pfam" id="PF16317">
    <property type="entry name" value="Glyco_hydro_99"/>
    <property type="match status" value="1"/>
</dbReference>
<evidence type="ECO:0000256" key="9">
    <source>
        <dbReference type="SAM" id="MobiDB-lite"/>
    </source>
</evidence>
<dbReference type="PANTHER" id="PTHR13572">
    <property type="entry name" value="ENDO-ALPHA-1,2-MANNOSIDASE"/>
    <property type="match status" value="1"/>
</dbReference>
<evidence type="ECO:0000256" key="4">
    <source>
        <dbReference type="ARBA" id="ARBA00022801"/>
    </source>
</evidence>
<dbReference type="PANTHER" id="PTHR13572:SF4">
    <property type="entry name" value="RE57134P"/>
    <property type="match status" value="1"/>
</dbReference>
<gene>
    <name evidence="10" type="ORF">SBAD_LOCUS7753</name>
</gene>
<keyword evidence="3" id="KW-0812">Transmembrane</keyword>
<keyword evidence="4" id="KW-0378">Hydrolase</keyword>
<keyword evidence="8" id="KW-0472">Membrane</keyword>
<dbReference type="EMBL" id="UZAM01010908">
    <property type="protein sequence ID" value="VDP14157.1"/>
    <property type="molecule type" value="Genomic_DNA"/>
</dbReference>
<organism evidence="12">
    <name type="scientific">Soboliphyme baturini</name>
    <dbReference type="NCBI Taxonomy" id="241478"/>
    <lineage>
        <taxon>Eukaryota</taxon>
        <taxon>Metazoa</taxon>
        <taxon>Ecdysozoa</taxon>
        <taxon>Nematoda</taxon>
        <taxon>Enoplea</taxon>
        <taxon>Dorylaimia</taxon>
        <taxon>Dioctophymatida</taxon>
        <taxon>Dioctophymatoidea</taxon>
        <taxon>Soboliphymatidae</taxon>
        <taxon>Soboliphyme</taxon>
    </lineage>
</organism>
<dbReference type="GO" id="GO:0004559">
    <property type="term" value="F:alpha-mannosidase activity"/>
    <property type="evidence" value="ECO:0007669"/>
    <property type="project" value="TreeGrafter"/>
</dbReference>
<evidence type="ECO:0000256" key="2">
    <source>
        <dbReference type="ARBA" id="ARBA00009559"/>
    </source>
</evidence>
<accession>A0A183IVV6</accession>
<dbReference type="OrthoDB" id="406152at2759"/>
<evidence type="ECO:0000256" key="7">
    <source>
        <dbReference type="ARBA" id="ARBA00023034"/>
    </source>
</evidence>